<dbReference type="Pfam" id="PF23239">
    <property type="entry name" value="DUF7069"/>
    <property type="match status" value="1"/>
</dbReference>
<reference evidence="5 6" key="1">
    <citation type="submission" date="2024-06" db="EMBL/GenBank/DDBJ databases">
        <title>Complete genome of Phlyctema vagabunda strain 19-DSS-EL-015.</title>
        <authorList>
            <person name="Fiorenzani C."/>
        </authorList>
    </citation>
    <scope>NUCLEOTIDE SEQUENCE [LARGE SCALE GENOMIC DNA]</scope>
    <source>
        <strain evidence="5 6">19-DSS-EL-015</strain>
    </source>
</reference>
<name>A0ABR4PIX8_9HELO</name>
<dbReference type="PROSITE" id="PS50297">
    <property type="entry name" value="ANK_REP_REGION"/>
    <property type="match status" value="7"/>
</dbReference>
<feature type="repeat" description="ANK" evidence="3">
    <location>
        <begin position="1049"/>
        <end position="1081"/>
    </location>
</feature>
<keyword evidence="6" id="KW-1185">Reference proteome</keyword>
<feature type="repeat" description="ANK" evidence="3">
    <location>
        <begin position="1082"/>
        <end position="1114"/>
    </location>
</feature>
<dbReference type="Gene3D" id="1.25.40.20">
    <property type="entry name" value="Ankyrin repeat-containing domain"/>
    <property type="match status" value="3"/>
</dbReference>
<dbReference type="InterPro" id="IPR056884">
    <property type="entry name" value="NPHP3-like_N"/>
</dbReference>
<feature type="repeat" description="ANK" evidence="3">
    <location>
        <begin position="950"/>
        <end position="982"/>
    </location>
</feature>
<dbReference type="SMART" id="SM00248">
    <property type="entry name" value="ANK"/>
    <property type="match status" value="10"/>
</dbReference>
<dbReference type="InterPro" id="IPR002110">
    <property type="entry name" value="Ankyrin_rpt"/>
</dbReference>
<dbReference type="InterPro" id="IPR007111">
    <property type="entry name" value="NACHT_NTPase"/>
</dbReference>
<dbReference type="PRINTS" id="PR01415">
    <property type="entry name" value="ANKYRIN"/>
</dbReference>
<dbReference type="PROSITE" id="PS50088">
    <property type="entry name" value="ANK_REPEAT"/>
    <property type="match status" value="8"/>
</dbReference>
<accession>A0ABR4PIX8</accession>
<comment type="caution">
    <text evidence="5">The sequence shown here is derived from an EMBL/GenBank/DDBJ whole genome shotgun (WGS) entry which is preliminary data.</text>
</comment>
<dbReference type="InterPro" id="IPR055497">
    <property type="entry name" value="DUF7069"/>
</dbReference>
<dbReference type="Pfam" id="PF13637">
    <property type="entry name" value="Ank_4"/>
    <property type="match status" value="1"/>
</dbReference>
<dbReference type="InterPro" id="IPR054471">
    <property type="entry name" value="GPIID_WHD"/>
</dbReference>
<evidence type="ECO:0000256" key="1">
    <source>
        <dbReference type="ARBA" id="ARBA00022737"/>
    </source>
</evidence>
<feature type="repeat" description="ANK" evidence="3">
    <location>
        <begin position="1148"/>
        <end position="1180"/>
    </location>
</feature>
<organism evidence="5 6">
    <name type="scientific">Phlyctema vagabunda</name>
    <dbReference type="NCBI Taxonomy" id="108571"/>
    <lineage>
        <taxon>Eukaryota</taxon>
        <taxon>Fungi</taxon>
        <taxon>Dikarya</taxon>
        <taxon>Ascomycota</taxon>
        <taxon>Pezizomycotina</taxon>
        <taxon>Leotiomycetes</taxon>
        <taxon>Helotiales</taxon>
        <taxon>Dermateaceae</taxon>
        <taxon>Phlyctema</taxon>
    </lineage>
</organism>
<dbReference type="InterPro" id="IPR035994">
    <property type="entry name" value="Nucleoside_phosphorylase_sf"/>
</dbReference>
<evidence type="ECO:0000256" key="2">
    <source>
        <dbReference type="ARBA" id="ARBA00023043"/>
    </source>
</evidence>
<dbReference type="Pfam" id="PF12796">
    <property type="entry name" value="Ank_2"/>
    <property type="match status" value="3"/>
</dbReference>
<protein>
    <submittedName>
        <fullName evidence="5">Ankyrin repeat domain-containing protein 50-like protein 3</fullName>
    </submittedName>
</protein>
<sequence length="1221" mass="136967">MKLTTDQYTVAWLCALPESEQVAARLVLDEKHEAPSQTIDDENSYFFGSINGHNIVVACLPPGQPGVVSASKLVGPMMRSFPSLKIYLFVGIGGGVPHDPPMKDPEEDIHLGDVVVGYSEEIGAPAVVQWDFGRSLEDGQYQNTSYLNKPDRRLSSALGLIITNQECGETKFDQHLNKIISKNAKFACPGGENDKLFSAKYLHGDANDCSQCDPSSLVHRPKRLSTNLVFHRSTIVSGNSVMKNGVERDKISKRHNDARCFEMEAAGVMDETRCLVIRGIADYADGHKNWQWHRYAAAAAASFAKEFLLTLRPVVVENLTPAKLQLDPVIVKGITEIKQSINEQTRHQVSRYDSEDLRKCHQCFKSSKYEEFKNNNIERAQGTCEWVLTHPKYISWQESRKDNLLWISADPGCGKSVLARSLVDKELRRTESRSVCYFFFKENEEQDKLSIALCALLHQLFAAQPQLLGHAIPNWKINGEKLQHEVTTLWNILIGAATDPNSHEVICVLDALDECQEDDRLALLRFLSRFYTDHASQSPHETSLKFLVTSRPYADIEFEFLQIPASLPTIHLSGEMESDKIGKEIDLVIRERVKGLAYRNSLSETTSQYLEQWLLKMENRTYLWLHFAMHSIEDKFRTSLQPDSESIESLELPSSINDAYEKILRNIKSSDEKRATTIFHIILGARRPLLIGEIAVALQLAMNPDADARFCDEFKVDEVRAKAVIRGLCGLFVIISHSRIYLIHQTAKEFLVQNGPHTENDYWKYRLIPRDSETTMLSICMTYLSLLKLNTCAFDNFKRYLQERSSSIRRTGKIEYEFDLSAIEGLLEYVAVHWASHLRNSFLENESPIVEKIYDLYQLERTQFDLWFPIFWEAHWPYDVITPLMNDIKLAAVNNHDAILSSMLDRSPINVDEADDDGQTALNWAAQFGHQKIVGLLLDHQADINIQGGEYGTALQAASAEGHKDIVQLLLDHQADINIQGGEYGTALQAASARGYKDIVQLLLDHQADINIQGGEYGTALQEASAEGHKDIVQLLLDHQADINIQGGEYGTALQAASTRGHKDIVQLLLDHQADINIEGGYYGTALQAASTRGHKDIVQLLLDHQADINIQGSKYDTALQAASTRGHKDIVQLLLDHQADVNAQGGAYGTALQAASAYGYKDIVQLLLDHQADVNALGPHGTALHIALHRDDADMIKLLRGYGAVDEAGSEEIPKNWISY</sequence>
<feature type="repeat" description="ANK" evidence="3">
    <location>
        <begin position="1115"/>
        <end position="1147"/>
    </location>
</feature>
<keyword evidence="2 3" id="KW-0040">ANK repeat</keyword>
<evidence type="ECO:0000259" key="4">
    <source>
        <dbReference type="PROSITE" id="PS50837"/>
    </source>
</evidence>
<dbReference type="Gene3D" id="3.40.50.1580">
    <property type="entry name" value="Nucleoside phosphorylase domain"/>
    <property type="match status" value="1"/>
</dbReference>
<dbReference type="InterPro" id="IPR036770">
    <property type="entry name" value="Ankyrin_rpt-contain_sf"/>
</dbReference>
<dbReference type="PANTHER" id="PTHR24198">
    <property type="entry name" value="ANKYRIN REPEAT AND PROTEIN KINASE DOMAIN-CONTAINING PROTEIN"/>
    <property type="match status" value="1"/>
</dbReference>
<evidence type="ECO:0000313" key="5">
    <source>
        <dbReference type="EMBL" id="KAL3422946.1"/>
    </source>
</evidence>
<dbReference type="PROSITE" id="PS50837">
    <property type="entry name" value="NACHT"/>
    <property type="match status" value="1"/>
</dbReference>
<dbReference type="SUPFAM" id="SSF53167">
    <property type="entry name" value="Purine and uridine phosphorylases"/>
    <property type="match status" value="1"/>
</dbReference>
<evidence type="ECO:0000313" key="6">
    <source>
        <dbReference type="Proteomes" id="UP001629113"/>
    </source>
</evidence>
<dbReference type="InterPro" id="IPR027417">
    <property type="entry name" value="P-loop_NTPase"/>
</dbReference>
<feature type="domain" description="NACHT" evidence="4">
    <location>
        <begin position="403"/>
        <end position="557"/>
    </location>
</feature>
<keyword evidence="1" id="KW-0677">Repeat</keyword>
<dbReference type="EMBL" id="JBFCZG010000004">
    <property type="protein sequence ID" value="KAL3422946.1"/>
    <property type="molecule type" value="Genomic_DNA"/>
</dbReference>
<evidence type="ECO:0000256" key="3">
    <source>
        <dbReference type="PROSITE-ProRule" id="PRU00023"/>
    </source>
</evidence>
<dbReference type="SUPFAM" id="SSF52540">
    <property type="entry name" value="P-loop containing nucleoside triphosphate hydrolases"/>
    <property type="match status" value="1"/>
</dbReference>
<gene>
    <name evidence="5" type="ORF">PVAG01_04693</name>
</gene>
<feature type="repeat" description="ANK" evidence="3">
    <location>
        <begin position="917"/>
        <end position="949"/>
    </location>
</feature>
<dbReference type="SUPFAM" id="SSF48403">
    <property type="entry name" value="Ankyrin repeat"/>
    <property type="match status" value="1"/>
</dbReference>
<proteinExistence type="predicted"/>
<dbReference type="Proteomes" id="UP001629113">
    <property type="component" value="Unassembled WGS sequence"/>
</dbReference>
<feature type="repeat" description="ANK" evidence="3">
    <location>
        <begin position="1016"/>
        <end position="1048"/>
    </location>
</feature>
<dbReference type="PANTHER" id="PTHR24198:SF165">
    <property type="entry name" value="ANKYRIN REPEAT-CONTAINING PROTEIN-RELATED"/>
    <property type="match status" value="1"/>
</dbReference>
<dbReference type="Gene3D" id="3.40.50.300">
    <property type="entry name" value="P-loop containing nucleotide triphosphate hydrolases"/>
    <property type="match status" value="1"/>
</dbReference>
<dbReference type="Pfam" id="PF22939">
    <property type="entry name" value="WHD_GPIID"/>
    <property type="match status" value="1"/>
</dbReference>
<dbReference type="Pfam" id="PF24883">
    <property type="entry name" value="NPHP3_N"/>
    <property type="match status" value="1"/>
</dbReference>
<feature type="repeat" description="ANK" evidence="3">
    <location>
        <begin position="983"/>
        <end position="1015"/>
    </location>
</feature>